<dbReference type="NCBIfam" id="TIGR01825">
    <property type="entry name" value="gly_Cac_T_rel"/>
    <property type="match status" value="1"/>
</dbReference>
<dbReference type="PANTHER" id="PTHR13693:SF3">
    <property type="entry name" value="LD36009P"/>
    <property type="match status" value="1"/>
</dbReference>
<dbReference type="InterPro" id="IPR015421">
    <property type="entry name" value="PyrdxlP-dep_Trfase_major"/>
</dbReference>
<dbReference type="InterPro" id="IPR010962">
    <property type="entry name" value="AONS_Archaea/Firmicutes"/>
</dbReference>
<dbReference type="InterPro" id="IPR015422">
    <property type="entry name" value="PyrdxlP-dep_Trfase_small"/>
</dbReference>
<proteinExistence type="inferred from homology"/>
<dbReference type="InterPro" id="IPR004839">
    <property type="entry name" value="Aminotransferase_I/II_large"/>
</dbReference>
<evidence type="ECO:0000256" key="1">
    <source>
        <dbReference type="ARBA" id="ARBA00001933"/>
    </source>
</evidence>
<dbReference type="GO" id="GO:0008890">
    <property type="term" value="F:glycine C-acetyltransferase activity"/>
    <property type="evidence" value="ECO:0007669"/>
    <property type="project" value="UniProtKB-EC"/>
</dbReference>
<dbReference type="Proteomes" id="UP000664495">
    <property type="component" value="Unassembled WGS sequence"/>
</dbReference>
<evidence type="ECO:0000256" key="5">
    <source>
        <dbReference type="RuleBase" id="RU003693"/>
    </source>
</evidence>
<dbReference type="InterPro" id="IPR050087">
    <property type="entry name" value="AON_synthase_class-II"/>
</dbReference>
<name>A0ABS3HHD6_9ENTE</name>
<dbReference type="Gene3D" id="3.90.1150.10">
    <property type="entry name" value="Aspartate Aminotransferase, domain 1"/>
    <property type="match status" value="1"/>
</dbReference>
<dbReference type="PROSITE" id="PS00599">
    <property type="entry name" value="AA_TRANSFER_CLASS_2"/>
    <property type="match status" value="1"/>
</dbReference>
<sequence length="397" mass="43254">MSSKVLDQFLETNLEDLKEKGLFNTIDVLEGSNGPIITVNDQKMINLASNNYLGFATRPELIDADVEATKHYGAGAGAVRTINGTLDIHQKLEEKIAEFKGTEAAIAFQSGFNCNMGAISAVMKKGDAILSDELNHASIIDGCRLSGAKIIRVNHQDMEDLEAKAKAATESGEYNKVMYITDGVFSMDGDVAKIPEIVEICEKYNVITYVDDAHGTGVMGQGHGTVKHFNMQDHIDFQMGTLSKGIGVVGGYVAGTKQLITWLKSQARPFLFSTSLTPGAAGACIKAIDLIEEHPEYVDTLWDNANYFKSELKRIGYDIGKSETPITPVIVGDEKLAQEFSKKLLENGVYVKPIVYPTVPLGTGRVRNMPNAGHTKEMLDDAIKVYEKVGKELGIIK</sequence>
<dbReference type="Pfam" id="PF00155">
    <property type="entry name" value="Aminotran_1_2"/>
    <property type="match status" value="1"/>
</dbReference>
<protein>
    <submittedName>
        <fullName evidence="7">Glycine C-acetyltransferase</fullName>
        <ecNumber evidence="7">2.3.1.29</ecNumber>
    </submittedName>
</protein>
<comment type="cofactor">
    <cofactor evidence="1 5">
        <name>pyridoxal 5'-phosphate</name>
        <dbReference type="ChEBI" id="CHEBI:597326"/>
    </cofactor>
</comment>
<feature type="domain" description="Aminotransferase class I/classII large" evidence="6">
    <location>
        <begin position="43"/>
        <end position="384"/>
    </location>
</feature>
<comment type="caution">
    <text evidence="7">The sequence shown here is derived from an EMBL/GenBank/DDBJ whole genome shotgun (WGS) entry which is preliminary data.</text>
</comment>
<evidence type="ECO:0000256" key="4">
    <source>
        <dbReference type="ARBA" id="ARBA00022898"/>
    </source>
</evidence>
<organism evidence="7 8">
    <name type="scientific">Candidatus Enterococcus murrayae</name>
    <dbReference type="NCBI Taxonomy" id="2815321"/>
    <lineage>
        <taxon>Bacteria</taxon>
        <taxon>Bacillati</taxon>
        <taxon>Bacillota</taxon>
        <taxon>Bacilli</taxon>
        <taxon>Lactobacillales</taxon>
        <taxon>Enterococcaceae</taxon>
        <taxon>Enterococcus</taxon>
    </lineage>
</organism>
<dbReference type="EMBL" id="JAFLVR010000025">
    <property type="protein sequence ID" value="MBO0452839.1"/>
    <property type="molecule type" value="Genomic_DNA"/>
</dbReference>
<evidence type="ECO:0000313" key="8">
    <source>
        <dbReference type="Proteomes" id="UP000664495"/>
    </source>
</evidence>
<keyword evidence="7" id="KW-0012">Acyltransferase</keyword>
<reference evidence="7 8" key="1">
    <citation type="submission" date="2021-03" db="EMBL/GenBank/DDBJ databases">
        <title>Enterococcal diversity collection.</title>
        <authorList>
            <person name="Gilmore M.S."/>
            <person name="Schwartzman J."/>
            <person name="Van Tyne D."/>
            <person name="Martin M."/>
            <person name="Earl A.M."/>
            <person name="Manson A.L."/>
            <person name="Straub T."/>
            <person name="Salamzade R."/>
            <person name="Saavedra J."/>
            <person name="Lebreton F."/>
            <person name="Prichula J."/>
            <person name="Schaufler K."/>
            <person name="Gaca A."/>
            <person name="Sgardioli B."/>
            <person name="Wagenaar J."/>
            <person name="Strong T."/>
        </authorList>
    </citation>
    <scope>NUCLEOTIDE SEQUENCE [LARGE SCALE GENOMIC DNA]</scope>
    <source>
        <strain evidence="7 8">MJM16</strain>
    </source>
</reference>
<dbReference type="CDD" id="cd06454">
    <property type="entry name" value="KBL_like"/>
    <property type="match status" value="1"/>
</dbReference>
<dbReference type="Gene3D" id="3.40.640.10">
    <property type="entry name" value="Type I PLP-dependent aspartate aminotransferase-like (Major domain)"/>
    <property type="match status" value="1"/>
</dbReference>
<keyword evidence="4 5" id="KW-0663">Pyridoxal phosphate</keyword>
<dbReference type="InterPro" id="IPR001917">
    <property type="entry name" value="Aminotrans_II_pyridoxalP_BS"/>
</dbReference>
<evidence type="ECO:0000256" key="3">
    <source>
        <dbReference type="ARBA" id="ARBA00022679"/>
    </source>
</evidence>
<comment type="similarity">
    <text evidence="5">Belongs to the class-II pyridoxal-phosphate-dependent aminotransferase family.</text>
</comment>
<comment type="subunit">
    <text evidence="2">Homodimer.</text>
</comment>
<dbReference type="SUPFAM" id="SSF53383">
    <property type="entry name" value="PLP-dependent transferases"/>
    <property type="match status" value="1"/>
</dbReference>
<evidence type="ECO:0000313" key="7">
    <source>
        <dbReference type="EMBL" id="MBO0452839.1"/>
    </source>
</evidence>
<evidence type="ECO:0000256" key="2">
    <source>
        <dbReference type="ARBA" id="ARBA00011738"/>
    </source>
</evidence>
<dbReference type="PANTHER" id="PTHR13693">
    <property type="entry name" value="CLASS II AMINOTRANSFERASE/8-AMINO-7-OXONONANOATE SYNTHASE"/>
    <property type="match status" value="1"/>
</dbReference>
<dbReference type="InterPro" id="IPR015424">
    <property type="entry name" value="PyrdxlP-dep_Trfase"/>
</dbReference>
<evidence type="ECO:0000259" key="6">
    <source>
        <dbReference type="Pfam" id="PF00155"/>
    </source>
</evidence>
<accession>A0ABS3HHD6</accession>
<gene>
    <name evidence="7" type="ORF">JZO85_11190</name>
</gene>
<dbReference type="NCBIfam" id="NF005394">
    <property type="entry name" value="PRK06939.1"/>
    <property type="match status" value="1"/>
</dbReference>
<dbReference type="EC" id="2.3.1.29" evidence="7"/>
<keyword evidence="8" id="KW-1185">Reference proteome</keyword>
<keyword evidence="3 7" id="KW-0808">Transferase</keyword>
<dbReference type="RefSeq" id="WP_207108613.1">
    <property type="nucleotide sequence ID" value="NZ_JAFLVR010000025.1"/>
</dbReference>